<proteinExistence type="predicted"/>
<comment type="caution">
    <text evidence="1">The sequence shown here is derived from an EMBL/GenBank/DDBJ whole genome shotgun (WGS) entry which is preliminary data.</text>
</comment>
<name>X1IR49_9ZZZZ</name>
<gene>
    <name evidence="1" type="ORF">S03H2_61524</name>
</gene>
<dbReference type="EMBL" id="BARU01039715">
    <property type="protein sequence ID" value="GAH84192.1"/>
    <property type="molecule type" value="Genomic_DNA"/>
</dbReference>
<evidence type="ECO:0000313" key="1">
    <source>
        <dbReference type="EMBL" id="GAH84192.1"/>
    </source>
</evidence>
<protein>
    <submittedName>
        <fullName evidence="1">Uncharacterized protein</fullName>
    </submittedName>
</protein>
<sequence length="35" mass="3910">ANAGPPLTQEATIFNVMRFYGWITTSKNIVKALKK</sequence>
<accession>X1IR49</accession>
<organism evidence="1">
    <name type="scientific">marine sediment metagenome</name>
    <dbReference type="NCBI Taxonomy" id="412755"/>
    <lineage>
        <taxon>unclassified sequences</taxon>
        <taxon>metagenomes</taxon>
        <taxon>ecological metagenomes</taxon>
    </lineage>
</organism>
<feature type="non-terminal residue" evidence="1">
    <location>
        <position position="1"/>
    </location>
</feature>
<reference evidence="1" key="1">
    <citation type="journal article" date="2014" name="Front. Microbiol.">
        <title>High frequency of phylogenetically diverse reductive dehalogenase-homologous genes in deep subseafloor sedimentary metagenomes.</title>
        <authorList>
            <person name="Kawai M."/>
            <person name="Futagami T."/>
            <person name="Toyoda A."/>
            <person name="Takaki Y."/>
            <person name="Nishi S."/>
            <person name="Hori S."/>
            <person name="Arai W."/>
            <person name="Tsubouchi T."/>
            <person name="Morono Y."/>
            <person name="Uchiyama I."/>
            <person name="Ito T."/>
            <person name="Fujiyama A."/>
            <person name="Inagaki F."/>
            <person name="Takami H."/>
        </authorList>
    </citation>
    <scope>NUCLEOTIDE SEQUENCE</scope>
    <source>
        <strain evidence="1">Expedition CK06-06</strain>
    </source>
</reference>
<dbReference type="AlphaFoldDB" id="X1IR49"/>